<dbReference type="GO" id="GO:0016787">
    <property type="term" value="F:hydrolase activity"/>
    <property type="evidence" value="ECO:0007669"/>
    <property type="project" value="InterPro"/>
</dbReference>
<comment type="caution">
    <text evidence="2">The sequence shown here is derived from an EMBL/GenBank/DDBJ whole genome shotgun (WGS) entry which is preliminary data.</text>
</comment>
<dbReference type="SUPFAM" id="SSF56300">
    <property type="entry name" value="Metallo-dependent phosphatases"/>
    <property type="match status" value="1"/>
</dbReference>
<organism evidence="2 3">
    <name type="scientific">Eubacterium ramulus</name>
    <dbReference type="NCBI Taxonomy" id="39490"/>
    <lineage>
        <taxon>Bacteria</taxon>
        <taxon>Bacillati</taxon>
        <taxon>Bacillota</taxon>
        <taxon>Clostridia</taxon>
        <taxon>Eubacteriales</taxon>
        <taxon>Eubacteriaceae</taxon>
        <taxon>Eubacterium</taxon>
    </lineage>
</organism>
<dbReference type="InterPro" id="IPR004843">
    <property type="entry name" value="Calcineurin-like_PHP"/>
</dbReference>
<dbReference type="Proteomes" id="UP000431304">
    <property type="component" value="Unassembled WGS sequence"/>
</dbReference>
<dbReference type="Gene3D" id="3.60.21.10">
    <property type="match status" value="1"/>
</dbReference>
<protein>
    <submittedName>
        <fullName evidence="2">Serine/threonine protein phosphatase</fullName>
    </submittedName>
</protein>
<evidence type="ECO:0000313" key="3">
    <source>
        <dbReference type="Proteomes" id="UP000431304"/>
    </source>
</evidence>
<evidence type="ECO:0000313" key="2">
    <source>
        <dbReference type="EMBL" id="MSD14673.1"/>
    </source>
</evidence>
<evidence type="ECO:0000259" key="1">
    <source>
        <dbReference type="Pfam" id="PF00149"/>
    </source>
</evidence>
<dbReference type="AlphaFoldDB" id="A0A844DZK9"/>
<feature type="domain" description="Calcineurin-like phosphoesterase" evidence="1">
    <location>
        <begin position="1"/>
        <end position="214"/>
    </location>
</feature>
<proteinExistence type="predicted"/>
<reference evidence="2 3" key="1">
    <citation type="journal article" date="2019" name="Nat. Med.">
        <title>A library of human gut bacterial isolates paired with longitudinal multiomics data enables mechanistic microbiome research.</title>
        <authorList>
            <person name="Poyet M."/>
            <person name="Groussin M."/>
            <person name="Gibbons S.M."/>
            <person name="Avila-Pacheco J."/>
            <person name="Jiang X."/>
            <person name="Kearney S.M."/>
            <person name="Perrotta A.R."/>
            <person name="Berdy B."/>
            <person name="Zhao S."/>
            <person name="Lieberman T.D."/>
            <person name="Swanson P.K."/>
            <person name="Smith M."/>
            <person name="Roesemann S."/>
            <person name="Alexander J.E."/>
            <person name="Rich S.A."/>
            <person name="Livny J."/>
            <person name="Vlamakis H."/>
            <person name="Clish C."/>
            <person name="Bullock K."/>
            <person name="Deik A."/>
            <person name="Scott J."/>
            <person name="Pierce K.A."/>
            <person name="Xavier R.J."/>
            <person name="Alm E.J."/>
        </authorList>
    </citation>
    <scope>NUCLEOTIDE SEQUENCE [LARGE SCALE GENOMIC DNA]</scope>
    <source>
        <strain evidence="2 3">BIOML-A3</strain>
    </source>
</reference>
<name>A0A844DZK9_EUBRA</name>
<sequence>MHFYITGDTHKKFDRVETFCLEHHTTTEDIMIILGDSGINYWLSPKDEKLKERVARIPVSCFCIHGNHEGRPWESPADYKLVPWHGGLVYREEKYPNILFAKDGEIYDFNGKSVMPIGGAGTVNKEYRIRHGLQWFASEQPDDTIKQFVEQQLEMAGWKIDIIFSHTVPIKAEPTWAFKPRKEPITVDKGTEEWLQTIYERLDFSEWFAGHYHVETESMGIRIMFENFDEICIKTDIN</sequence>
<dbReference type="InterPro" id="IPR029052">
    <property type="entry name" value="Metallo-depent_PP-like"/>
</dbReference>
<accession>A0A844DZK9</accession>
<dbReference type="Pfam" id="PF00149">
    <property type="entry name" value="Metallophos"/>
    <property type="match status" value="1"/>
</dbReference>
<dbReference type="RefSeq" id="WP_278494641.1">
    <property type="nucleotide sequence ID" value="NZ_WGZQ01000041.1"/>
</dbReference>
<gene>
    <name evidence="2" type="ORF">GKE72_01005</name>
</gene>
<dbReference type="EMBL" id="WKRA01000001">
    <property type="protein sequence ID" value="MSD14673.1"/>
    <property type="molecule type" value="Genomic_DNA"/>
</dbReference>